<dbReference type="PROSITE" id="PS00490">
    <property type="entry name" value="MOLYBDOPTERIN_PROK_2"/>
    <property type="match status" value="1"/>
</dbReference>
<feature type="domain" description="4Fe-4S Mo/W bis-MGD-type" evidence="10">
    <location>
        <begin position="17"/>
        <end position="88"/>
    </location>
</feature>
<dbReference type="STRING" id="1390249.BHU72_07340"/>
<dbReference type="Gene3D" id="3.40.228.10">
    <property type="entry name" value="Dimethylsulfoxide Reductase, domain 2"/>
    <property type="match status" value="1"/>
</dbReference>
<keyword evidence="4" id="KW-0500">Molybdenum</keyword>
<evidence type="ECO:0000259" key="10">
    <source>
        <dbReference type="PROSITE" id="PS51669"/>
    </source>
</evidence>
<keyword evidence="7" id="KW-0560">Oxidoreductase</keyword>
<comment type="caution">
    <text evidence="11">The sequence shown here is derived from an EMBL/GenBank/DDBJ whole genome shotgun (WGS) entry which is preliminary data.</text>
</comment>
<protein>
    <recommendedName>
        <fullName evidence="10">4Fe-4S Mo/W bis-MGD-type domain-containing protein</fullName>
    </recommendedName>
</protein>
<dbReference type="Gene3D" id="2.20.25.90">
    <property type="entry name" value="ADC-like domains"/>
    <property type="match status" value="1"/>
</dbReference>
<keyword evidence="9" id="KW-0411">Iron-sulfur</keyword>
<dbReference type="AlphaFoldDB" id="A0A1E5L4F6"/>
<gene>
    <name evidence="11" type="ORF">BHU72_07340</name>
</gene>
<dbReference type="EMBL" id="MJAT01000035">
    <property type="protein sequence ID" value="OEH84995.1"/>
    <property type="molecule type" value="Genomic_DNA"/>
</dbReference>
<evidence type="ECO:0000256" key="8">
    <source>
        <dbReference type="ARBA" id="ARBA00023004"/>
    </source>
</evidence>
<evidence type="ECO:0000256" key="5">
    <source>
        <dbReference type="ARBA" id="ARBA00022723"/>
    </source>
</evidence>
<dbReference type="SMART" id="SM00926">
    <property type="entry name" value="Molybdop_Fe4S4"/>
    <property type="match status" value="1"/>
</dbReference>
<evidence type="ECO:0000256" key="7">
    <source>
        <dbReference type="ARBA" id="ARBA00023002"/>
    </source>
</evidence>
<dbReference type="InterPro" id="IPR050612">
    <property type="entry name" value="Prok_Mopterin_Oxidored"/>
</dbReference>
<evidence type="ECO:0000256" key="6">
    <source>
        <dbReference type="ARBA" id="ARBA00022729"/>
    </source>
</evidence>
<dbReference type="GO" id="GO:0016491">
    <property type="term" value="F:oxidoreductase activity"/>
    <property type="evidence" value="ECO:0007669"/>
    <property type="project" value="UniProtKB-KW"/>
</dbReference>
<comment type="similarity">
    <text evidence="2">Belongs to the prokaryotic molybdopterin-containing oxidoreductase family.</text>
</comment>
<evidence type="ECO:0000256" key="4">
    <source>
        <dbReference type="ARBA" id="ARBA00022505"/>
    </source>
</evidence>
<dbReference type="PROSITE" id="PS51669">
    <property type="entry name" value="4FE4S_MOW_BIS_MGD"/>
    <property type="match status" value="1"/>
</dbReference>
<dbReference type="Gene3D" id="2.40.40.20">
    <property type="match status" value="1"/>
</dbReference>
<dbReference type="InterPro" id="IPR006655">
    <property type="entry name" value="Mopterin_OxRdtase_prok_CS"/>
</dbReference>
<dbReference type="PANTHER" id="PTHR43742">
    <property type="entry name" value="TRIMETHYLAMINE-N-OXIDE REDUCTASE"/>
    <property type="match status" value="1"/>
</dbReference>
<dbReference type="InterPro" id="IPR006963">
    <property type="entry name" value="Mopterin_OxRdtase_4Fe-4S_dom"/>
</dbReference>
<evidence type="ECO:0000256" key="9">
    <source>
        <dbReference type="ARBA" id="ARBA00023014"/>
    </source>
</evidence>
<evidence type="ECO:0000256" key="2">
    <source>
        <dbReference type="ARBA" id="ARBA00010312"/>
    </source>
</evidence>
<keyword evidence="3" id="KW-0004">4Fe-4S</keyword>
<accession>A0A1E5L4F6</accession>
<evidence type="ECO:0000313" key="12">
    <source>
        <dbReference type="Proteomes" id="UP000095255"/>
    </source>
</evidence>
<dbReference type="GO" id="GO:0046872">
    <property type="term" value="F:metal ion binding"/>
    <property type="evidence" value="ECO:0007669"/>
    <property type="project" value="UniProtKB-KW"/>
</dbReference>
<dbReference type="InterPro" id="IPR009010">
    <property type="entry name" value="Asp_de-COase-like_dom_sf"/>
</dbReference>
<evidence type="ECO:0000313" key="11">
    <source>
        <dbReference type="EMBL" id="OEH84995.1"/>
    </source>
</evidence>
<keyword evidence="12" id="KW-1185">Reference proteome</keyword>
<keyword evidence="8" id="KW-0408">Iron</keyword>
<evidence type="ECO:0000256" key="3">
    <source>
        <dbReference type="ARBA" id="ARBA00022485"/>
    </source>
</evidence>
<dbReference type="PANTHER" id="PTHR43742:SF9">
    <property type="entry name" value="TETRATHIONATE REDUCTASE SUBUNIT A"/>
    <property type="match status" value="1"/>
</dbReference>
<sequence>MVGKNLTVNANEPQIIEEKQVATCCHMCGGGTGVIATVRNGVVAGLEPNVHNPIGVCNVADSYENNSQYGGAMCPKGLSGIMALYDPDRITKPLMRTNPEKGIGVDPKWREISWDEALSEITTELRKLLEDERPEALITVSENSLVTDIQKDFCKLFGTPNAGFHTNICSATRKGAAKAVLGVDEPLGDYQNSKYMLLFGWNPLSAVKWSHLPQIILNGKQNGAKLVVIDPRYSETAAKADVWHPITPGTDGALALAMAHVIINAKIYDEEFINNWTTGFSEYQKYVQDKTPEWAEKICGVSANDIRKLAIDFASNQPAIADAWIGPGQQSNGFNAIRAVFLLNVLVGSVDKKGGMLLTKELQLGPSMINKSSSNIKRYDQLEKYPFGHKSGVYVETFRQLAQQNGPYPVDAAIITMSNPVLSVPNTLQVIEGLKRLKFITVIDNYLSETALMADIVLPGTTYLERFGLVTRGIHWQYVALRQPVKQPLYGQLSESDIFIELAKRLHLRDDNGNLPFEEIGYLQYLDYRLRGSIANISLEELQELPGAVWRSEQETPYRQYVTEPIQTESGKFQFVLDKEKYAEMPHILLPEYHRRIWEPDDKYPFYLLSWKHVTHTHSRTQNNPYLSELKDYNHLYINPDTGKSMGFEDGDEVRVTSPYGSLRANLKFSASMHPKVVGTDWGFGHWGFGDYAKGKGFAVNKLNDFIVDQVTGQAAHKEICVKIERF</sequence>
<dbReference type="Gene3D" id="3.30.2070.10">
    <property type="entry name" value="Formate dehydrogenase/DMSO reductase"/>
    <property type="match status" value="1"/>
</dbReference>
<dbReference type="Proteomes" id="UP000095255">
    <property type="component" value="Unassembled WGS sequence"/>
</dbReference>
<proteinExistence type="inferred from homology"/>
<dbReference type="Pfam" id="PF00384">
    <property type="entry name" value="Molybdopterin"/>
    <property type="match status" value="1"/>
</dbReference>
<dbReference type="InterPro" id="IPR006657">
    <property type="entry name" value="MoPterin_dinucl-bd_dom"/>
</dbReference>
<evidence type="ECO:0000256" key="1">
    <source>
        <dbReference type="ARBA" id="ARBA00001942"/>
    </source>
</evidence>
<dbReference type="GO" id="GO:0043546">
    <property type="term" value="F:molybdopterin cofactor binding"/>
    <property type="evidence" value="ECO:0007669"/>
    <property type="project" value="InterPro"/>
</dbReference>
<organism evidence="11 12">
    <name type="scientific">Desulfuribacillus stibiiarsenatis</name>
    <dbReference type="NCBI Taxonomy" id="1390249"/>
    <lineage>
        <taxon>Bacteria</taxon>
        <taxon>Bacillati</taxon>
        <taxon>Bacillota</taxon>
        <taxon>Desulfuribacillia</taxon>
        <taxon>Desulfuribacillales</taxon>
        <taxon>Desulfuribacillaceae</taxon>
        <taxon>Desulfuribacillus</taxon>
    </lineage>
</organism>
<keyword evidence="5" id="KW-0479">Metal-binding</keyword>
<comment type="cofactor">
    <cofactor evidence="1">
        <name>Mo-bis(molybdopterin guanine dinucleotide)</name>
        <dbReference type="ChEBI" id="CHEBI:60539"/>
    </cofactor>
</comment>
<dbReference type="InterPro" id="IPR006656">
    <property type="entry name" value="Mopterin_OxRdtase"/>
</dbReference>
<dbReference type="GO" id="GO:0051539">
    <property type="term" value="F:4 iron, 4 sulfur cluster binding"/>
    <property type="evidence" value="ECO:0007669"/>
    <property type="project" value="UniProtKB-KW"/>
</dbReference>
<name>A0A1E5L4F6_9FIRM</name>
<dbReference type="Pfam" id="PF01568">
    <property type="entry name" value="Molydop_binding"/>
    <property type="match status" value="1"/>
</dbReference>
<dbReference type="SUPFAM" id="SSF50692">
    <property type="entry name" value="ADC-like"/>
    <property type="match status" value="1"/>
</dbReference>
<keyword evidence="6" id="KW-0732">Signal</keyword>
<reference evidence="11 12" key="1">
    <citation type="submission" date="2016-09" db="EMBL/GenBank/DDBJ databases">
        <title>Desulfuribacillus arsenicus sp. nov., an obligately anaerobic, dissimilatory arsenic- and antimonate-reducing bacterium isolated from anoxic sediments.</title>
        <authorList>
            <person name="Abin C.A."/>
            <person name="Hollibaugh J.T."/>
        </authorList>
    </citation>
    <scope>NUCLEOTIDE SEQUENCE [LARGE SCALE GENOMIC DNA]</scope>
    <source>
        <strain evidence="11 12">MLFW-2</strain>
    </source>
</reference>
<dbReference type="SUPFAM" id="SSF53706">
    <property type="entry name" value="Formate dehydrogenase/DMSO reductase, domains 1-3"/>
    <property type="match status" value="1"/>
</dbReference>
<dbReference type="Gene3D" id="3.40.50.740">
    <property type="match status" value="1"/>
</dbReference>